<dbReference type="InterPro" id="IPR014003">
    <property type="entry name" value="BBS5_PH"/>
</dbReference>
<dbReference type="OrthoDB" id="10261999at2759"/>
<reference evidence="2 3" key="1">
    <citation type="journal article" date="2018" name="PLoS ONE">
        <title>The draft genome of Kipferlia bialata reveals reductive genome evolution in fornicate parasites.</title>
        <authorList>
            <person name="Tanifuji G."/>
            <person name="Takabayashi S."/>
            <person name="Kume K."/>
            <person name="Takagi M."/>
            <person name="Nakayama T."/>
            <person name="Kamikawa R."/>
            <person name="Inagaki Y."/>
            <person name="Hashimoto T."/>
        </authorList>
    </citation>
    <scope>NUCLEOTIDE SEQUENCE [LARGE SCALE GENOMIC DNA]</scope>
    <source>
        <strain evidence="2">NY0173</strain>
    </source>
</reference>
<evidence type="ECO:0000313" key="2">
    <source>
        <dbReference type="EMBL" id="GCA64943.1"/>
    </source>
</evidence>
<organism evidence="2 3">
    <name type="scientific">Kipferlia bialata</name>
    <dbReference type="NCBI Taxonomy" id="797122"/>
    <lineage>
        <taxon>Eukaryota</taxon>
        <taxon>Metamonada</taxon>
        <taxon>Carpediemonas-like organisms</taxon>
        <taxon>Kipferlia</taxon>
    </lineage>
</organism>
<dbReference type="Pfam" id="PF07289">
    <property type="entry name" value="BBL5"/>
    <property type="match status" value="1"/>
</dbReference>
<feature type="non-terminal residue" evidence="2">
    <location>
        <position position="1"/>
    </location>
</feature>
<dbReference type="Proteomes" id="UP000265618">
    <property type="component" value="Unassembled WGS sequence"/>
</dbReference>
<name>A0A391P4P5_9EUKA</name>
<evidence type="ECO:0000313" key="3">
    <source>
        <dbReference type="Proteomes" id="UP000265618"/>
    </source>
</evidence>
<protein>
    <submittedName>
        <fullName evidence="2">Bardet-Biedl syndrome 5 protein</fullName>
    </submittedName>
</protein>
<evidence type="ECO:0000259" key="1">
    <source>
        <dbReference type="Pfam" id="PF07289"/>
    </source>
</evidence>
<feature type="domain" description="BBSome complex member BBS5 PH" evidence="1">
    <location>
        <begin position="8"/>
        <end position="44"/>
    </location>
</feature>
<dbReference type="AlphaFoldDB" id="A0A391P4P5"/>
<comment type="caution">
    <text evidence="2">The sequence shown here is derived from an EMBL/GenBank/DDBJ whole genome shotgun (WGS) entry which is preliminary data.</text>
</comment>
<gene>
    <name evidence="2" type="ORF">KIPB_015798</name>
</gene>
<accession>A0A391P4P5</accession>
<proteinExistence type="predicted"/>
<dbReference type="EMBL" id="BDIP01009123">
    <property type="protein sequence ID" value="GCA64943.1"/>
    <property type="molecule type" value="Genomic_DNA"/>
</dbReference>
<feature type="non-terminal residue" evidence="2">
    <location>
        <position position="44"/>
    </location>
</feature>
<keyword evidence="3" id="KW-1185">Reference proteome</keyword>
<sequence length="44" mass="4735">VIQITNPISVLALHPGEFVIDRIQDIEDTKGHGGKLGVLVITNL</sequence>